<keyword evidence="2" id="KW-1185">Reference proteome</keyword>
<feature type="non-terminal residue" evidence="1">
    <location>
        <position position="1"/>
    </location>
</feature>
<evidence type="ECO:0000313" key="2">
    <source>
        <dbReference type="Proteomes" id="UP000276133"/>
    </source>
</evidence>
<comment type="caution">
    <text evidence="1">The sequence shown here is derived from an EMBL/GenBank/DDBJ whole genome shotgun (WGS) entry which is preliminary data.</text>
</comment>
<evidence type="ECO:0000313" key="1">
    <source>
        <dbReference type="EMBL" id="RNA29434.1"/>
    </source>
</evidence>
<accession>A0A3M7S0W4</accession>
<gene>
    <name evidence="1" type="ORF">BpHYR1_035097</name>
</gene>
<proteinExistence type="predicted"/>
<name>A0A3M7S0W4_BRAPC</name>
<dbReference type="Proteomes" id="UP000276133">
    <property type="component" value="Unassembled WGS sequence"/>
</dbReference>
<reference evidence="1 2" key="1">
    <citation type="journal article" date="2018" name="Sci. Rep.">
        <title>Genomic signatures of local adaptation to the degree of environmental predictability in rotifers.</title>
        <authorList>
            <person name="Franch-Gras L."/>
            <person name="Hahn C."/>
            <person name="Garcia-Roger E.M."/>
            <person name="Carmona M.J."/>
            <person name="Serra M."/>
            <person name="Gomez A."/>
        </authorList>
    </citation>
    <scope>NUCLEOTIDE SEQUENCE [LARGE SCALE GENOMIC DNA]</scope>
    <source>
        <strain evidence="1">HYR1</strain>
    </source>
</reference>
<dbReference type="AlphaFoldDB" id="A0A3M7S0W4"/>
<protein>
    <submittedName>
        <fullName evidence="1">Uncharacterized protein</fullName>
    </submittedName>
</protein>
<sequence>QSSESVDQQNFQNATFQCLKEDIGIAKTNSGPLLTSMPEYLLRIFLKKKAKNGKVIIFGRTNDSKKPLAKRTCLL</sequence>
<organism evidence="1 2">
    <name type="scientific">Brachionus plicatilis</name>
    <name type="common">Marine rotifer</name>
    <name type="synonym">Brachionus muelleri</name>
    <dbReference type="NCBI Taxonomy" id="10195"/>
    <lineage>
        <taxon>Eukaryota</taxon>
        <taxon>Metazoa</taxon>
        <taxon>Spiralia</taxon>
        <taxon>Gnathifera</taxon>
        <taxon>Rotifera</taxon>
        <taxon>Eurotatoria</taxon>
        <taxon>Monogononta</taxon>
        <taxon>Pseudotrocha</taxon>
        <taxon>Ploima</taxon>
        <taxon>Brachionidae</taxon>
        <taxon>Brachionus</taxon>
    </lineage>
</organism>
<dbReference type="EMBL" id="REGN01002226">
    <property type="protein sequence ID" value="RNA29434.1"/>
    <property type="molecule type" value="Genomic_DNA"/>
</dbReference>